<name>A0AAD4H144_9FUNG</name>
<evidence type="ECO:0008006" key="5">
    <source>
        <dbReference type="Google" id="ProtNLM"/>
    </source>
</evidence>
<evidence type="ECO:0000313" key="4">
    <source>
        <dbReference type="Proteomes" id="UP001194580"/>
    </source>
</evidence>
<evidence type="ECO:0000313" key="3">
    <source>
        <dbReference type="EMBL" id="KAG0263212.1"/>
    </source>
</evidence>
<feature type="region of interest" description="Disordered" evidence="1">
    <location>
        <begin position="780"/>
        <end position="825"/>
    </location>
</feature>
<keyword evidence="2" id="KW-1133">Transmembrane helix</keyword>
<reference evidence="3" key="1">
    <citation type="journal article" date="2020" name="Fungal Divers.">
        <title>Resolving the Mortierellaceae phylogeny through synthesis of multi-gene phylogenetics and phylogenomics.</title>
        <authorList>
            <person name="Vandepol N."/>
            <person name="Liber J."/>
            <person name="Desiro A."/>
            <person name="Na H."/>
            <person name="Kennedy M."/>
            <person name="Barry K."/>
            <person name="Grigoriev I.V."/>
            <person name="Miller A.N."/>
            <person name="O'Donnell K."/>
            <person name="Stajich J.E."/>
            <person name="Bonito G."/>
        </authorList>
    </citation>
    <scope>NUCLEOTIDE SEQUENCE</scope>
    <source>
        <strain evidence="3">NRRL 28262</strain>
    </source>
</reference>
<organism evidence="3 4">
    <name type="scientific">Linnemannia exigua</name>
    <dbReference type="NCBI Taxonomy" id="604196"/>
    <lineage>
        <taxon>Eukaryota</taxon>
        <taxon>Fungi</taxon>
        <taxon>Fungi incertae sedis</taxon>
        <taxon>Mucoromycota</taxon>
        <taxon>Mortierellomycotina</taxon>
        <taxon>Mortierellomycetes</taxon>
        <taxon>Mortierellales</taxon>
        <taxon>Mortierellaceae</taxon>
        <taxon>Linnemannia</taxon>
    </lineage>
</organism>
<feature type="region of interest" description="Disordered" evidence="1">
    <location>
        <begin position="709"/>
        <end position="763"/>
    </location>
</feature>
<feature type="compositionally biased region" description="Polar residues" evidence="1">
    <location>
        <begin position="485"/>
        <end position="501"/>
    </location>
</feature>
<feature type="region of interest" description="Disordered" evidence="1">
    <location>
        <begin position="19"/>
        <end position="41"/>
    </location>
</feature>
<dbReference type="AlphaFoldDB" id="A0AAD4H144"/>
<dbReference type="Gene3D" id="2.120.10.80">
    <property type="entry name" value="Kelch-type beta propeller"/>
    <property type="match status" value="2"/>
</dbReference>
<feature type="compositionally biased region" description="Low complexity" evidence="1">
    <location>
        <begin position="709"/>
        <end position="718"/>
    </location>
</feature>
<keyword evidence="2" id="KW-0812">Transmembrane</keyword>
<evidence type="ECO:0000256" key="2">
    <source>
        <dbReference type="SAM" id="Phobius"/>
    </source>
</evidence>
<gene>
    <name evidence="3" type="ORF">BGZ95_003856</name>
</gene>
<dbReference type="EMBL" id="JAAAIL010001907">
    <property type="protein sequence ID" value="KAG0263212.1"/>
    <property type="molecule type" value="Genomic_DNA"/>
</dbReference>
<dbReference type="PANTHER" id="PTHR23244">
    <property type="entry name" value="KELCH REPEAT DOMAIN"/>
    <property type="match status" value="1"/>
</dbReference>
<feature type="region of interest" description="Disordered" evidence="1">
    <location>
        <begin position="480"/>
        <end position="502"/>
    </location>
</feature>
<dbReference type="InterPro" id="IPR015915">
    <property type="entry name" value="Kelch-typ_b-propeller"/>
</dbReference>
<comment type="caution">
    <text evidence="3">The sequence shown here is derived from an EMBL/GenBank/DDBJ whole genome shotgun (WGS) entry which is preliminary data.</text>
</comment>
<dbReference type="InterPro" id="IPR011043">
    <property type="entry name" value="Gal_Oxase/kelch_b-propeller"/>
</dbReference>
<evidence type="ECO:0000256" key="1">
    <source>
        <dbReference type="SAM" id="MobiDB-lite"/>
    </source>
</evidence>
<proteinExistence type="predicted"/>
<dbReference type="Proteomes" id="UP001194580">
    <property type="component" value="Unassembled WGS sequence"/>
</dbReference>
<keyword evidence="2" id="KW-0472">Membrane</keyword>
<protein>
    <recommendedName>
        <fullName evidence="5">Galactose oxidase</fullName>
    </recommendedName>
</protein>
<accession>A0AAD4H144</accession>
<dbReference type="SUPFAM" id="SSF117281">
    <property type="entry name" value="Kelch motif"/>
    <property type="match status" value="1"/>
</dbReference>
<sequence length="825" mass="90026">MIPLLCSQCNGCRFRTTAHRTTGPQRSKRKRILSTPHHKNQRRRLLAVTTTSLILLSLSPPPIHAQQQPQPFTFKSRYSSGSAIAHNRLYIVSGYTSDIFPSDAVGDTIFVPLDQPFTTDAIPWTTVQSPWNPPKRYSMNGTDAVVVPTADQSHLILLGASGLGDPLLMSYDILADSWAPYRSDPAPPRSAVGAALDLQTGTIIVQGGFIRNFAIPLSSEIDILSTNGSVSQWTWTKGLPTITIKPIFQPIVVYLPTRKATLIIGGTEYANNTIAGFQQFNQGYLVTTTTTTNGTTLSTSIVNLTATDITVVPPRRLSPCYTVLENGDLFMYGGATFASSLNDAWILGATDLMWKNVFLGGAPHTATGRAGATCQLISPGYIMVVGGKSNEIFSPSTSCPIRLLRFDAAIGNTNRPFAEPQIGIIDTKRWVWTPSYTPPRTGLPLGAIIGIILGSCMLLGIGLFFAGRILWKRRKSTDDKKISRDSVSTHPLMGSDSTLSHQEGDRFLSTRNLVSPTPSTAASSTVVASNMGSEFQSIALSPKDERSLPLLISPYKPSSSYNSSAFSFAGGDSPERGSTPTRSGYKTKGAKSEVSLPESERLPQTMADMQRGYYIKTLQHNKQYEKRRHDINRQHPQNGLNRNITSNHYAILNDEYHDGLDLATAVLQLKDVEMGEESIMIPLQTLETGTILVSSHLDDQGLLLQSPTTTTTMTQQGSSPPPMPKRPIQVPRKTSTSRSSSTAPGAKTELNDEEEEEVYQPGIGGSITMLKEIKAAKAKAKAEEAQKQQQRQLESGRRMISPLSEEELVSQESEVLVDNRRGKRS</sequence>
<feature type="transmembrane region" description="Helical" evidence="2">
    <location>
        <begin position="445"/>
        <end position="471"/>
    </location>
</feature>
<feature type="compositionally biased region" description="Basic residues" evidence="1">
    <location>
        <begin position="26"/>
        <end position="41"/>
    </location>
</feature>
<dbReference type="SUPFAM" id="SSF50965">
    <property type="entry name" value="Galactose oxidase, central domain"/>
    <property type="match status" value="1"/>
</dbReference>
<feature type="region of interest" description="Disordered" evidence="1">
    <location>
        <begin position="566"/>
        <end position="606"/>
    </location>
</feature>
<keyword evidence="4" id="KW-1185">Reference proteome</keyword>